<evidence type="ECO:0000313" key="6">
    <source>
        <dbReference type="Proteomes" id="UP000813427"/>
    </source>
</evidence>
<feature type="domain" description="Histidine-specific methyltransferase SAM-dependent" evidence="4">
    <location>
        <begin position="57"/>
        <end position="327"/>
    </location>
</feature>
<name>A0A8K0RWP6_9HYPO</name>
<keyword evidence="6" id="KW-1185">Reference proteome</keyword>
<organism evidence="5 6">
    <name type="scientific">Fusarium tricinctum</name>
    <dbReference type="NCBI Taxonomy" id="61284"/>
    <lineage>
        <taxon>Eukaryota</taxon>
        <taxon>Fungi</taxon>
        <taxon>Dikarya</taxon>
        <taxon>Ascomycota</taxon>
        <taxon>Pezizomycotina</taxon>
        <taxon>Sordariomycetes</taxon>
        <taxon>Hypocreomycetidae</taxon>
        <taxon>Hypocreales</taxon>
        <taxon>Nectriaceae</taxon>
        <taxon>Fusarium</taxon>
        <taxon>Fusarium tricinctum species complex</taxon>
    </lineage>
</organism>
<gene>
    <name evidence="5" type="ORF">BKA59DRAFT_494060</name>
</gene>
<accession>A0A8K0RWP6</accession>
<dbReference type="GO" id="GO:0032259">
    <property type="term" value="P:methylation"/>
    <property type="evidence" value="ECO:0007669"/>
    <property type="project" value="UniProtKB-KW"/>
</dbReference>
<evidence type="ECO:0000256" key="1">
    <source>
        <dbReference type="ARBA" id="ARBA00022603"/>
    </source>
</evidence>
<evidence type="ECO:0000259" key="4">
    <source>
        <dbReference type="Pfam" id="PF10017"/>
    </source>
</evidence>
<evidence type="ECO:0000256" key="3">
    <source>
        <dbReference type="ARBA" id="ARBA00022691"/>
    </source>
</evidence>
<dbReference type="EMBL" id="JAGPXF010000005">
    <property type="protein sequence ID" value="KAH7241518.1"/>
    <property type="molecule type" value="Genomic_DNA"/>
</dbReference>
<keyword evidence="1" id="KW-0489">Methyltransferase</keyword>
<protein>
    <recommendedName>
        <fullName evidence="4">Histidine-specific methyltransferase SAM-dependent domain-containing protein</fullName>
    </recommendedName>
</protein>
<dbReference type="InterPro" id="IPR019257">
    <property type="entry name" value="MeTrfase_dom"/>
</dbReference>
<evidence type="ECO:0000313" key="5">
    <source>
        <dbReference type="EMBL" id="KAH7241518.1"/>
    </source>
</evidence>
<dbReference type="PANTHER" id="PTHR43397">
    <property type="entry name" value="ERGOTHIONEINE BIOSYNTHESIS PROTEIN 1"/>
    <property type="match status" value="1"/>
</dbReference>
<dbReference type="GO" id="GO:0008168">
    <property type="term" value="F:methyltransferase activity"/>
    <property type="evidence" value="ECO:0007669"/>
    <property type="project" value="UniProtKB-KW"/>
</dbReference>
<dbReference type="OrthoDB" id="5150167at2759"/>
<proteinExistence type="predicted"/>
<dbReference type="Gene3D" id="3.40.50.150">
    <property type="entry name" value="Vaccinia Virus protein VP39"/>
    <property type="match status" value="1"/>
</dbReference>
<dbReference type="InterPro" id="IPR029063">
    <property type="entry name" value="SAM-dependent_MTases_sf"/>
</dbReference>
<evidence type="ECO:0000256" key="2">
    <source>
        <dbReference type="ARBA" id="ARBA00022679"/>
    </source>
</evidence>
<reference evidence="5" key="1">
    <citation type="journal article" date="2021" name="Nat. Commun.">
        <title>Genetic determinants of endophytism in the Arabidopsis root mycobiome.</title>
        <authorList>
            <person name="Mesny F."/>
            <person name="Miyauchi S."/>
            <person name="Thiergart T."/>
            <person name="Pickel B."/>
            <person name="Atanasova L."/>
            <person name="Karlsson M."/>
            <person name="Huettel B."/>
            <person name="Barry K.W."/>
            <person name="Haridas S."/>
            <person name="Chen C."/>
            <person name="Bauer D."/>
            <person name="Andreopoulos W."/>
            <person name="Pangilinan J."/>
            <person name="LaButti K."/>
            <person name="Riley R."/>
            <person name="Lipzen A."/>
            <person name="Clum A."/>
            <person name="Drula E."/>
            <person name="Henrissat B."/>
            <person name="Kohler A."/>
            <person name="Grigoriev I.V."/>
            <person name="Martin F.M."/>
            <person name="Hacquard S."/>
        </authorList>
    </citation>
    <scope>NUCLEOTIDE SEQUENCE</scope>
    <source>
        <strain evidence="5">MPI-SDFR-AT-0068</strain>
    </source>
</reference>
<keyword evidence="3" id="KW-0949">S-adenosyl-L-methionine</keyword>
<dbReference type="Proteomes" id="UP000813427">
    <property type="component" value="Unassembled WGS sequence"/>
</dbReference>
<dbReference type="InterPro" id="IPR051128">
    <property type="entry name" value="EgtD_Methyltrsf_superfamily"/>
</dbReference>
<dbReference type="Pfam" id="PF10017">
    <property type="entry name" value="Methyltransf_33"/>
    <property type="match status" value="1"/>
</dbReference>
<keyword evidence="2" id="KW-0808">Transferase</keyword>
<sequence length="330" mass="36810">MSLLALPTWAPANCEIIDIGGSKLSNTFDTQLPRAFQGEEYFPKEVAYTTGMDKWCNIADSSYQTFDEMKIIEATAGSIVSSIPTNIGTIVDLGAANSRKFEPYVKAFLAQNKTCIYVALDICRDSLKEHVDKAATRFPGVLCVGLWGNFQQGDRFFHNIPGPRVFLSPGSIFYNAPDNMCVDRCVEFKNHLASSPYDCLIVGQDGPSATESTDSHKAYGTKEYHAFFTTYLAGIQRHAGIVADATKAWTYESKMNASMHYFKVTATQKMVCTRYDNFIVQAGTEYTMFPSWKRGETEIHKVTKKIGLNIKTLGKSPNSGMRQYIIQPKH</sequence>
<dbReference type="AlphaFoldDB" id="A0A8K0RWP6"/>
<dbReference type="PANTHER" id="PTHR43397:SF1">
    <property type="entry name" value="ERGOTHIONEINE BIOSYNTHESIS PROTEIN 1"/>
    <property type="match status" value="1"/>
</dbReference>
<comment type="caution">
    <text evidence="5">The sequence shown here is derived from an EMBL/GenBank/DDBJ whole genome shotgun (WGS) entry which is preliminary data.</text>
</comment>